<dbReference type="EMBL" id="CADCXV010001527">
    <property type="protein sequence ID" value="CAB0045133.1"/>
    <property type="molecule type" value="Genomic_DNA"/>
</dbReference>
<organism evidence="3 4">
    <name type="scientific">Trichogramma brassicae</name>
    <dbReference type="NCBI Taxonomy" id="86971"/>
    <lineage>
        <taxon>Eukaryota</taxon>
        <taxon>Metazoa</taxon>
        <taxon>Ecdysozoa</taxon>
        <taxon>Arthropoda</taxon>
        <taxon>Hexapoda</taxon>
        <taxon>Insecta</taxon>
        <taxon>Pterygota</taxon>
        <taxon>Neoptera</taxon>
        <taxon>Endopterygota</taxon>
        <taxon>Hymenoptera</taxon>
        <taxon>Apocrita</taxon>
        <taxon>Proctotrupomorpha</taxon>
        <taxon>Chalcidoidea</taxon>
        <taxon>Trichogrammatidae</taxon>
        <taxon>Trichogramma</taxon>
    </lineage>
</organism>
<dbReference type="SUPFAM" id="SSF53098">
    <property type="entry name" value="Ribonuclease H-like"/>
    <property type="match status" value="1"/>
</dbReference>
<evidence type="ECO:0000259" key="2">
    <source>
        <dbReference type="PROSITE" id="PS50994"/>
    </source>
</evidence>
<evidence type="ECO:0000313" key="3">
    <source>
        <dbReference type="EMBL" id="CAB0045133.1"/>
    </source>
</evidence>
<dbReference type="Pfam" id="PF00665">
    <property type="entry name" value="rve"/>
    <property type="match status" value="1"/>
</dbReference>
<dbReference type="Gene3D" id="3.30.420.10">
    <property type="entry name" value="Ribonuclease H-like superfamily/Ribonuclease H"/>
    <property type="match status" value="1"/>
</dbReference>
<name>A0A6H5JBR1_9HYME</name>
<feature type="compositionally biased region" description="Basic and acidic residues" evidence="1">
    <location>
        <begin position="222"/>
        <end position="235"/>
    </location>
</feature>
<dbReference type="Proteomes" id="UP000479190">
    <property type="component" value="Unassembled WGS sequence"/>
</dbReference>
<dbReference type="PROSITE" id="PS50994">
    <property type="entry name" value="INTEGRASE"/>
    <property type="match status" value="1"/>
</dbReference>
<feature type="region of interest" description="Disordered" evidence="1">
    <location>
        <begin position="351"/>
        <end position="419"/>
    </location>
</feature>
<feature type="compositionally biased region" description="Polar residues" evidence="1">
    <location>
        <begin position="355"/>
        <end position="368"/>
    </location>
</feature>
<dbReference type="PANTHER" id="PTHR37984:SF5">
    <property type="entry name" value="PROTEIN NYNRIN-LIKE"/>
    <property type="match status" value="1"/>
</dbReference>
<evidence type="ECO:0000313" key="4">
    <source>
        <dbReference type="Proteomes" id="UP000479190"/>
    </source>
</evidence>
<dbReference type="OrthoDB" id="7555401at2759"/>
<dbReference type="AlphaFoldDB" id="A0A6H5JBR1"/>
<keyword evidence="4" id="KW-1185">Reference proteome</keyword>
<evidence type="ECO:0000256" key="1">
    <source>
        <dbReference type="SAM" id="MobiDB-lite"/>
    </source>
</evidence>
<dbReference type="InterPro" id="IPR001584">
    <property type="entry name" value="Integrase_cat-core"/>
</dbReference>
<feature type="compositionally biased region" description="Basic and acidic residues" evidence="1">
    <location>
        <begin position="371"/>
        <end position="380"/>
    </location>
</feature>
<reference evidence="3 4" key="1">
    <citation type="submission" date="2020-02" db="EMBL/GenBank/DDBJ databases">
        <authorList>
            <person name="Ferguson B K."/>
        </authorList>
    </citation>
    <scope>NUCLEOTIDE SEQUENCE [LARGE SCALE GENOMIC DNA]</scope>
</reference>
<dbReference type="PANTHER" id="PTHR37984">
    <property type="entry name" value="PROTEIN CBG26694"/>
    <property type="match status" value="1"/>
</dbReference>
<protein>
    <recommendedName>
        <fullName evidence="2">Integrase catalytic domain-containing protein</fullName>
    </recommendedName>
</protein>
<feature type="compositionally biased region" description="Basic and acidic residues" evidence="1">
    <location>
        <begin position="398"/>
        <end position="417"/>
    </location>
</feature>
<dbReference type="InterPro" id="IPR050951">
    <property type="entry name" value="Retrovirus_Pol_polyprotein"/>
</dbReference>
<feature type="compositionally biased region" description="Low complexity" evidence="1">
    <location>
        <begin position="200"/>
        <end position="218"/>
    </location>
</feature>
<proteinExistence type="predicted"/>
<dbReference type="GO" id="GO:0003676">
    <property type="term" value="F:nucleic acid binding"/>
    <property type="evidence" value="ECO:0007669"/>
    <property type="project" value="InterPro"/>
</dbReference>
<feature type="domain" description="Integrase catalytic" evidence="2">
    <location>
        <begin position="257"/>
        <end position="349"/>
    </location>
</feature>
<sequence length="501" mass="58152">MDELAEDQITMQQRIDSNHEELSRRINARGSCIGSSLHHFKCEMPTFRSSAIDRPLIFIRDLLDYMQFIHVTSQDFKMVIKQSLKGSARDWWEYVQEEINTPAAFRTAFTKKYWSREDQQKVRHKLEFGYYNKSDEDEFVEKFARHFDDAVQQTVLTQNISTIETFTQMLDRQDRAGPVNTPRTAPVPGESTSTARSEYRSNQRSNTTPSRSSSPYPQNRSYTRDDNTQRRETGRRALRARIADTAAQVRRETEAIIPEGPHDLLSVDYMGPYPTSISGARYILVCVDAFSKFVQLYPIRRADAPTTIRRIFNDYLPKYGPAKRIQTDHGTQFTSILWKRALRESNITHAAKQVATATSSQEGNQEPSSNEEERQSRDAQETVPRTKSHSGPIARARRALEKEQGHRVEEPVSHVETSRAVTEAQIRARRRLKATEEEHLREQRRNQDIKKEYTRQWIARSFGTLDLKLPEGDIKRSTFPMCRIPADDVLQIHVEKWDQQI</sequence>
<feature type="region of interest" description="Disordered" evidence="1">
    <location>
        <begin position="173"/>
        <end position="242"/>
    </location>
</feature>
<gene>
    <name evidence="3" type="ORF">TBRA_LOCUS16679</name>
</gene>
<dbReference type="InterPro" id="IPR036397">
    <property type="entry name" value="RNaseH_sf"/>
</dbReference>
<dbReference type="InterPro" id="IPR012337">
    <property type="entry name" value="RNaseH-like_sf"/>
</dbReference>
<dbReference type="GO" id="GO:0015074">
    <property type="term" value="P:DNA integration"/>
    <property type="evidence" value="ECO:0007669"/>
    <property type="project" value="InterPro"/>
</dbReference>
<accession>A0A6H5JBR1</accession>